<name>A0A0D3JXB5_EMIH1</name>
<feature type="compositionally biased region" description="Pro residues" evidence="1">
    <location>
        <begin position="159"/>
        <end position="179"/>
    </location>
</feature>
<dbReference type="EnsemblProtists" id="EOD28150">
    <property type="protein sequence ID" value="EOD28150"/>
    <property type="gene ID" value="EMIHUDRAFT_443010"/>
</dbReference>
<feature type="compositionally biased region" description="Polar residues" evidence="1">
    <location>
        <begin position="60"/>
        <end position="70"/>
    </location>
</feature>
<protein>
    <submittedName>
        <fullName evidence="2">Uncharacterized protein</fullName>
    </submittedName>
</protein>
<proteinExistence type="predicted"/>
<feature type="compositionally biased region" description="Polar residues" evidence="1">
    <location>
        <begin position="116"/>
        <end position="131"/>
    </location>
</feature>
<feature type="compositionally biased region" description="Low complexity" evidence="1">
    <location>
        <begin position="141"/>
        <end position="158"/>
    </location>
</feature>
<feature type="compositionally biased region" description="Low complexity" evidence="1">
    <location>
        <begin position="180"/>
        <end position="192"/>
    </location>
</feature>
<organism evidence="2 3">
    <name type="scientific">Emiliania huxleyi (strain CCMP1516)</name>
    <dbReference type="NCBI Taxonomy" id="280463"/>
    <lineage>
        <taxon>Eukaryota</taxon>
        <taxon>Haptista</taxon>
        <taxon>Haptophyta</taxon>
        <taxon>Prymnesiophyceae</taxon>
        <taxon>Isochrysidales</taxon>
        <taxon>Noelaerhabdaceae</taxon>
        <taxon>Emiliania</taxon>
    </lineage>
</organism>
<feature type="region of interest" description="Disordered" evidence="1">
    <location>
        <begin position="30"/>
        <end position="199"/>
    </location>
</feature>
<reference evidence="3" key="1">
    <citation type="journal article" date="2013" name="Nature">
        <title>Pan genome of the phytoplankton Emiliania underpins its global distribution.</title>
        <authorList>
            <person name="Read B.A."/>
            <person name="Kegel J."/>
            <person name="Klute M.J."/>
            <person name="Kuo A."/>
            <person name="Lefebvre S.C."/>
            <person name="Maumus F."/>
            <person name="Mayer C."/>
            <person name="Miller J."/>
            <person name="Monier A."/>
            <person name="Salamov A."/>
            <person name="Young J."/>
            <person name="Aguilar M."/>
            <person name="Claverie J.M."/>
            <person name="Frickenhaus S."/>
            <person name="Gonzalez K."/>
            <person name="Herman E.K."/>
            <person name="Lin Y.C."/>
            <person name="Napier J."/>
            <person name="Ogata H."/>
            <person name="Sarno A.F."/>
            <person name="Shmutz J."/>
            <person name="Schroeder D."/>
            <person name="de Vargas C."/>
            <person name="Verret F."/>
            <person name="von Dassow P."/>
            <person name="Valentin K."/>
            <person name="Van de Peer Y."/>
            <person name="Wheeler G."/>
            <person name="Dacks J.B."/>
            <person name="Delwiche C.F."/>
            <person name="Dyhrman S.T."/>
            <person name="Glockner G."/>
            <person name="John U."/>
            <person name="Richards T."/>
            <person name="Worden A.Z."/>
            <person name="Zhang X."/>
            <person name="Grigoriev I.V."/>
            <person name="Allen A.E."/>
            <person name="Bidle K."/>
            <person name="Borodovsky M."/>
            <person name="Bowler C."/>
            <person name="Brownlee C."/>
            <person name="Cock J.M."/>
            <person name="Elias M."/>
            <person name="Gladyshev V.N."/>
            <person name="Groth M."/>
            <person name="Guda C."/>
            <person name="Hadaegh A."/>
            <person name="Iglesias-Rodriguez M.D."/>
            <person name="Jenkins J."/>
            <person name="Jones B.M."/>
            <person name="Lawson T."/>
            <person name="Leese F."/>
            <person name="Lindquist E."/>
            <person name="Lobanov A."/>
            <person name="Lomsadze A."/>
            <person name="Malik S.B."/>
            <person name="Marsh M.E."/>
            <person name="Mackinder L."/>
            <person name="Mock T."/>
            <person name="Mueller-Roeber B."/>
            <person name="Pagarete A."/>
            <person name="Parker M."/>
            <person name="Probert I."/>
            <person name="Quesneville H."/>
            <person name="Raines C."/>
            <person name="Rensing S.A."/>
            <person name="Riano-Pachon D.M."/>
            <person name="Richier S."/>
            <person name="Rokitta S."/>
            <person name="Shiraiwa Y."/>
            <person name="Soanes D.M."/>
            <person name="van der Giezen M."/>
            <person name="Wahlund T.M."/>
            <person name="Williams B."/>
            <person name="Wilson W."/>
            <person name="Wolfe G."/>
            <person name="Wurch L.L."/>
        </authorList>
    </citation>
    <scope>NUCLEOTIDE SEQUENCE</scope>
</reference>
<evidence type="ECO:0000313" key="3">
    <source>
        <dbReference type="Proteomes" id="UP000013827"/>
    </source>
</evidence>
<dbReference type="GeneID" id="17273695"/>
<dbReference type="AlphaFoldDB" id="A0A0D3JXB5"/>
<dbReference type="HOGENOM" id="CLU_1158974_0_0_1"/>
<sequence>PIPPFRSAPQVSEKLFSRVTKYHAQIGATVKKARAAPSSPLPARERLRRFRAPLPRRTLSTSWSGTCSPKQRSRHGRPASSAAAPRARPDPPPALAAPRPRPSPQPPASHPASLPCSASSSTVASTRWRSTPSPPASRCVPARPGAGGAQPAAQLRLSPLPPRTSSPPPAAPEPLPPRRSPLSLGSRSPRALQVTEKTRNSKDFAVRGAIVHNIASCLHHLGEIEARSLLESQPARVAAG</sequence>
<evidence type="ECO:0000256" key="1">
    <source>
        <dbReference type="SAM" id="MobiDB-lite"/>
    </source>
</evidence>
<dbReference type="KEGG" id="ehx:EMIHUDRAFT_443010"/>
<reference evidence="2" key="2">
    <citation type="submission" date="2024-10" db="UniProtKB">
        <authorList>
            <consortium name="EnsemblProtists"/>
        </authorList>
    </citation>
    <scope>IDENTIFICATION</scope>
</reference>
<feature type="compositionally biased region" description="Pro residues" evidence="1">
    <location>
        <begin position="90"/>
        <end position="109"/>
    </location>
</feature>
<keyword evidence="3" id="KW-1185">Reference proteome</keyword>
<dbReference type="PaxDb" id="2903-EOD28150"/>
<dbReference type="RefSeq" id="XP_005780579.1">
    <property type="nucleotide sequence ID" value="XM_005780522.1"/>
</dbReference>
<accession>A0A0D3JXB5</accession>
<evidence type="ECO:0000313" key="2">
    <source>
        <dbReference type="EnsemblProtists" id="EOD28150"/>
    </source>
</evidence>
<dbReference type="Proteomes" id="UP000013827">
    <property type="component" value="Unassembled WGS sequence"/>
</dbReference>